<accession>A0ACC0WTR0</accession>
<gene>
    <name evidence="1" type="ORF">PsorP6_002570</name>
</gene>
<dbReference type="Proteomes" id="UP001163321">
    <property type="component" value="Chromosome 1"/>
</dbReference>
<organism evidence="1 2">
    <name type="scientific">Peronosclerospora sorghi</name>
    <dbReference type="NCBI Taxonomy" id="230839"/>
    <lineage>
        <taxon>Eukaryota</taxon>
        <taxon>Sar</taxon>
        <taxon>Stramenopiles</taxon>
        <taxon>Oomycota</taxon>
        <taxon>Peronosporomycetes</taxon>
        <taxon>Peronosporales</taxon>
        <taxon>Peronosporaceae</taxon>
        <taxon>Peronosclerospora</taxon>
    </lineage>
</organism>
<protein>
    <submittedName>
        <fullName evidence="1">Uncharacterized protein</fullName>
    </submittedName>
</protein>
<evidence type="ECO:0000313" key="1">
    <source>
        <dbReference type="EMBL" id="KAI9921346.1"/>
    </source>
</evidence>
<sequence>MLALVQIISSSTTIVIINRSHFYQYPHNSEKTERFKTQGLEALKEIQRIQFYIIMQTLFSIELPNETPPIREGIDPEIC</sequence>
<name>A0ACC0WTR0_9STRA</name>
<proteinExistence type="predicted"/>
<evidence type="ECO:0000313" key="2">
    <source>
        <dbReference type="Proteomes" id="UP001163321"/>
    </source>
</evidence>
<keyword evidence="2" id="KW-1185">Reference proteome</keyword>
<comment type="caution">
    <text evidence="1">The sequence shown here is derived from an EMBL/GenBank/DDBJ whole genome shotgun (WGS) entry which is preliminary data.</text>
</comment>
<dbReference type="EMBL" id="CM047580">
    <property type="protein sequence ID" value="KAI9921346.1"/>
    <property type="molecule type" value="Genomic_DNA"/>
</dbReference>
<reference evidence="1 2" key="1">
    <citation type="journal article" date="2022" name="bioRxiv">
        <title>The genome of the oomycete Peronosclerospora sorghi, a cosmopolitan pathogen of maize and sorghum, is inflated with dispersed pseudogenes.</title>
        <authorList>
            <person name="Fletcher K."/>
            <person name="Martin F."/>
            <person name="Isakeit T."/>
            <person name="Cavanaugh K."/>
            <person name="Magill C."/>
            <person name="Michelmore R."/>
        </authorList>
    </citation>
    <scope>NUCLEOTIDE SEQUENCE [LARGE SCALE GENOMIC DNA]</scope>
    <source>
        <strain evidence="1">P6</strain>
    </source>
</reference>